<keyword evidence="3" id="KW-0808">Transferase</keyword>
<dbReference type="PANTHER" id="PTHR12526:SF637">
    <property type="entry name" value="GLYCOSYLTRANSFERASE EPSF-RELATED"/>
    <property type="match status" value="1"/>
</dbReference>
<dbReference type="Proteomes" id="UP000252172">
    <property type="component" value="Unassembled WGS sequence"/>
</dbReference>
<dbReference type="PANTHER" id="PTHR12526">
    <property type="entry name" value="GLYCOSYLTRANSFERASE"/>
    <property type="match status" value="1"/>
</dbReference>
<proteinExistence type="predicted"/>
<evidence type="ECO:0000313" key="4">
    <source>
        <dbReference type="Proteomes" id="UP000252172"/>
    </source>
</evidence>
<feature type="domain" description="Glycosyl transferase family 1" evidence="1">
    <location>
        <begin position="185"/>
        <end position="347"/>
    </location>
</feature>
<name>A0A368MXM7_9FLAO</name>
<dbReference type="InterPro" id="IPR028098">
    <property type="entry name" value="Glyco_trans_4-like_N"/>
</dbReference>
<protein>
    <submittedName>
        <fullName evidence="3">Glycosyltransferase</fullName>
    </submittedName>
</protein>
<evidence type="ECO:0000313" key="3">
    <source>
        <dbReference type="EMBL" id="RCU42603.1"/>
    </source>
</evidence>
<dbReference type="SUPFAM" id="SSF53756">
    <property type="entry name" value="UDP-Glycosyltransferase/glycogen phosphorylase"/>
    <property type="match status" value="1"/>
</dbReference>
<sequence length="375" mass="42960">MKIIFPIGAFFPCQIGGQASAVYWHVSALGQKDIACDVFTTMYGIDKSEVVSDQIIPTDYGSVYYSNNTFSLKSLRSVYEQIKKADLIHLSGMFNIPSTISLLMRSLLFPRKPVVCSVHGELSPDALRFSRLKKQPTLLLYRLLYKRILFHATSDKEREDITAFFKGSKVLQVPNLMHPADFVDKPKKKQFLFMGRIHEIKALHKFIKALALSKLFKNSDFVFDIAGSHEERHEDYFQELKKLITDLNLDHKVKFSGHITGDEKESKYAESWFLVLPSESENFGNVVVEALNQRTPVLASLGTPWSILESYRCGFHTSNVPENLALYIDRMIAIDSAEYDEYCQNAATLVNEKFNIETQISVWTETYKQLYYAKQ</sequence>
<dbReference type="EMBL" id="QPIE01000005">
    <property type="protein sequence ID" value="RCU42603.1"/>
    <property type="molecule type" value="Genomic_DNA"/>
</dbReference>
<dbReference type="AlphaFoldDB" id="A0A368MXM7"/>
<comment type="caution">
    <text evidence="3">The sequence shown here is derived from an EMBL/GenBank/DDBJ whole genome shotgun (WGS) entry which is preliminary data.</text>
</comment>
<dbReference type="InterPro" id="IPR001296">
    <property type="entry name" value="Glyco_trans_1"/>
</dbReference>
<reference evidence="3 4" key="1">
    <citation type="submission" date="2018-07" db="EMBL/GenBank/DDBJ databases">
        <title>Chryseobacterium lacus sp. nov., isolated from lake water.</title>
        <authorList>
            <person name="Li C.-M."/>
        </authorList>
    </citation>
    <scope>NUCLEOTIDE SEQUENCE [LARGE SCALE GENOMIC DNA]</scope>
    <source>
        <strain evidence="3 4">YLOS41</strain>
    </source>
</reference>
<dbReference type="Pfam" id="PF13439">
    <property type="entry name" value="Glyco_transf_4"/>
    <property type="match status" value="1"/>
</dbReference>
<evidence type="ECO:0000259" key="2">
    <source>
        <dbReference type="Pfam" id="PF13439"/>
    </source>
</evidence>
<dbReference type="OrthoDB" id="9811239at2"/>
<dbReference type="RefSeq" id="WP_114303815.1">
    <property type="nucleotide sequence ID" value="NZ_QPIE01000005.1"/>
</dbReference>
<dbReference type="Pfam" id="PF00534">
    <property type="entry name" value="Glycos_transf_1"/>
    <property type="match status" value="1"/>
</dbReference>
<feature type="domain" description="Glycosyltransferase subfamily 4-like N-terminal" evidence="2">
    <location>
        <begin position="15"/>
        <end position="175"/>
    </location>
</feature>
<gene>
    <name evidence="3" type="ORF">DQ356_07185</name>
</gene>
<organism evidence="3 4">
    <name type="scientific">Chryseobacterium lacus</name>
    <dbReference type="NCBI Taxonomy" id="2058346"/>
    <lineage>
        <taxon>Bacteria</taxon>
        <taxon>Pseudomonadati</taxon>
        <taxon>Bacteroidota</taxon>
        <taxon>Flavobacteriia</taxon>
        <taxon>Flavobacteriales</taxon>
        <taxon>Weeksellaceae</taxon>
        <taxon>Chryseobacterium group</taxon>
        <taxon>Chryseobacterium</taxon>
    </lineage>
</organism>
<evidence type="ECO:0000259" key="1">
    <source>
        <dbReference type="Pfam" id="PF00534"/>
    </source>
</evidence>
<keyword evidence="4" id="KW-1185">Reference proteome</keyword>
<dbReference type="GO" id="GO:0016757">
    <property type="term" value="F:glycosyltransferase activity"/>
    <property type="evidence" value="ECO:0007669"/>
    <property type="project" value="InterPro"/>
</dbReference>
<dbReference type="Gene3D" id="3.40.50.2000">
    <property type="entry name" value="Glycogen Phosphorylase B"/>
    <property type="match status" value="2"/>
</dbReference>
<accession>A0A368MXM7</accession>